<evidence type="ECO:0000313" key="3">
    <source>
        <dbReference type="EMBL" id="PIA16601.1"/>
    </source>
</evidence>
<feature type="chain" id="PRO_5036039044" evidence="1">
    <location>
        <begin position="20"/>
        <end position="153"/>
    </location>
</feature>
<dbReference type="EMBL" id="KZ303499">
    <property type="protein sequence ID" value="PIA16597.1"/>
    <property type="molecule type" value="Genomic_DNA"/>
</dbReference>
<accession>A0A2G5BC77</accession>
<keyword evidence="1" id="KW-0732">Signal</keyword>
<evidence type="ECO:0000313" key="4">
    <source>
        <dbReference type="Proteomes" id="UP000242474"/>
    </source>
</evidence>
<organism evidence="3 4">
    <name type="scientific">Coemansia reversa (strain ATCC 12441 / NRRL 1564)</name>
    <dbReference type="NCBI Taxonomy" id="763665"/>
    <lineage>
        <taxon>Eukaryota</taxon>
        <taxon>Fungi</taxon>
        <taxon>Fungi incertae sedis</taxon>
        <taxon>Zoopagomycota</taxon>
        <taxon>Kickxellomycotina</taxon>
        <taxon>Kickxellomycetes</taxon>
        <taxon>Kickxellales</taxon>
        <taxon>Kickxellaceae</taxon>
        <taxon>Coemansia</taxon>
    </lineage>
</organism>
<evidence type="ECO:0000256" key="1">
    <source>
        <dbReference type="SAM" id="SignalP"/>
    </source>
</evidence>
<dbReference type="EMBL" id="KZ303499">
    <property type="protein sequence ID" value="PIA16601.1"/>
    <property type="molecule type" value="Genomic_DNA"/>
</dbReference>
<reference evidence="3 4" key="1">
    <citation type="journal article" date="2015" name="Genome Biol. Evol.">
        <title>Phylogenomic analyses indicate that early fungi evolved digesting cell walls of algal ancestors of land plants.</title>
        <authorList>
            <person name="Chang Y."/>
            <person name="Wang S."/>
            <person name="Sekimoto S."/>
            <person name="Aerts A.L."/>
            <person name="Choi C."/>
            <person name="Clum A."/>
            <person name="LaButti K.M."/>
            <person name="Lindquist E.A."/>
            <person name="Yee Ngan C."/>
            <person name="Ohm R.A."/>
            <person name="Salamov A.A."/>
            <person name="Grigoriev I.V."/>
            <person name="Spatafora J.W."/>
            <person name="Berbee M.L."/>
        </authorList>
    </citation>
    <scope>NUCLEOTIDE SEQUENCE [LARGE SCALE GENOMIC DNA]</scope>
    <source>
        <strain evidence="3 4">NRRL 1564</strain>
    </source>
</reference>
<gene>
    <name evidence="3" type="ORF">COEREDRAFT_81249</name>
    <name evidence="2" type="ORF">COEREDRAFT_97451</name>
</gene>
<proteinExistence type="predicted"/>
<protein>
    <submittedName>
        <fullName evidence="3">Uncharacterized protein</fullName>
    </submittedName>
</protein>
<name>A0A2G5BC77_COERN</name>
<sequence>MYSLHVTILAAVVYSLSVAGSPSLLFGASADKIVKNDAESGCLSLAAEAIRGADRETLNTLAHNLRLSLFRDIHQFAPAASALGLPEVKQRILGADYPTAVNALSELKSYFQSNIPEISENATETSSAEECDAPTAVNLRTIYINLGKLVREF</sequence>
<dbReference type="AlphaFoldDB" id="A0A2G5BC77"/>
<evidence type="ECO:0000313" key="2">
    <source>
        <dbReference type="EMBL" id="PIA16597.1"/>
    </source>
</evidence>
<feature type="signal peptide" evidence="1">
    <location>
        <begin position="1"/>
        <end position="19"/>
    </location>
</feature>
<dbReference type="Proteomes" id="UP000242474">
    <property type="component" value="Unassembled WGS sequence"/>
</dbReference>
<dbReference type="OrthoDB" id="5542466at2759"/>
<keyword evidence="4" id="KW-1185">Reference proteome</keyword>